<evidence type="ECO:0000256" key="4">
    <source>
        <dbReference type="ARBA" id="ARBA00022618"/>
    </source>
</evidence>
<organism evidence="10 11">
    <name type="scientific">Thermincola ferriacetica</name>
    <dbReference type="NCBI Taxonomy" id="281456"/>
    <lineage>
        <taxon>Bacteria</taxon>
        <taxon>Bacillati</taxon>
        <taxon>Bacillota</taxon>
        <taxon>Clostridia</taxon>
        <taxon>Eubacteriales</taxon>
        <taxon>Thermincolaceae</taxon>
        <taxon>Thermincola</taxon>
    </lineage>
</organism>
<name>A0A0L6W479_9FIRM</name>
<dbReference type="GO" id="GO:0043093">
    <property type="term" value="P:FtsZ-dependent cytokinesis"/>
    <property type="evidence" value="ECO:0007669"/>
    <property type="project" value="TreeGrafter"/>
</dbReference>
<dbReference type="InterPro" id="IPR053712">
    <property type="entry name" value="Bac_CellDiv_Activator"/>
</dbReference>
<evidence type="ECO:0000256" key="1">
    <source>
        <dbReference type="ARBA" id="ARBA00004496"/>
    </source>
</evidence>
<accession>A0A0L6W479</accession>
<dbReference type="GO" id="GO:0030428">
    <property type="term" value="C:cell septum"/>
    <property type="evidence" value="ECO:0007669"/>
    <property type="project" value="TreeGrafter"/>
</dbReference>
<dbReference type="AlphaFoldDB" id="A0A0L6W479"/>
<evidence type="ECO:0000256" key="7">
    <source>
        <dbReference type="ARBA" id="ARBA00024910"/>
    </source>
</evidence>
<comment type="function">
    <text evidence="7">Activator of cell division through the inhibition of FtsZ GTPase activity, therefore promoting FtsZ assembly into bundles of protofilaments necessary for the formation of the division Z ring. It is recruited early at mid-cell but it is not essential for cell division.</text>
</comment>
<dbReference type="EMBL" id="LGTE01000005">
    <property type="protein sequence ID" value="KNZ70183.1"/>
    <property type="molecule type" value="Genomic_DNA"/>
</dbReference>
<evidence type="ECO:0000313" key="11">
    <source>
        <dbReference type="Proteomes" id="UP000037175"/>
    </source>
</evidence>
<dbReference type="RefSeq" id="WP_052217170.1">
    <property type="nucleotide sequence ID" value="NZ_LGTE01000005.1"/>
</dbReference>
<dbReference type="InterPro" id="IPR036192">
    <property type="entry name" value="Cell_div_ZapA-like_sf"/>
</dbReference>
<keyword evidence="6" id="KW-0131">Cell cycle</keyword>
<evidence type="ECO:0000256" key="5">
    <source>
        <dbReference type="ARBA" id="ARBA00023210"/>
    </source>
</evidence>
<dbReference type="PANTHER" id="PTHR34981:SF1">
    <property type="entry name" value="CELL DIVISION PROTEIN ZAPA"/>
    <property type="match status" value="1"/>
</dbReference>
<comment type="subunit">
    <text evidence="8">Homodimer. Interacts with FtsZ.</text>
</comment>
<keyword evidence="11" id="KW-1185">Reference proteome</keyword>
<dbReference type="SUPFAM" id="SSF102829">
    <property type="entry name" value="Cell division protein ZapA-like"/>
    <property type="match status" value="1"/>
</dbReference>
<dbReference type="GO" id="GO:0032153">
    <property type="term" value="C:cell division site"/>
    <property type="evidence" value="ECO:0007669"/>
    <property type="project" value="TreeGrafter"/>
</dbReference>
<dbReference type="Gene3D" id="6.10.250.790">
    <property type="match status" value="1"/>
</dbReference>
<dbReference type="GO" id="GO:0000921">
    <property type="term" value="P:septin ring assembly"/>
    <property type="evidence" value="ECO:0007669"/>
    <property type="project" value="TreeGrafter"/>
</dbReference>
<sequence>MQGKKNKVAVEIFGEEYKVIGDMPEEYIEMIAEYVDKKMKQIAAKNSRLSVTKVAVLAALNIADELCKLQEDYDTLVKLMDTEKKQA</sequence>
<dbReference type="GO" id="GO:0005829">
    <property type="term" value="C:cytosol"/>
    <property type="evidence" value="ECO:0007669"/>
    <property type="project" value="TreeGrafter"/>
</dbReference>
<protein>
    <recommendedName>
        <fullName evidence="2">Cell division protein ZapA</fullName>
    </recommendedName>
    <alternativeName>
        <fullName evidence="9">Z ring-associated protein ZapA</fullName>
    </alternativeName>
</protein>
<evidence type="ECO:0000256" key="6">
    <source>
        <dbReference type="ARBA" id="ARBA00023306"/>
    </source>
</evidence>
<dbReference type="Proteomes" id="UP000037175">
    <property type="component" value="Unassembled WGS sequence"/>
</dbReference>
<dbReference type="GO" id="GO:0000917">
    <property type="term" value="P:division septum assembly"/>
    <property type="evidence" value="ECO:0007669"/>
    <property type="project" value="UniProtKB-KW"/>
</dbReference>
<reference evidence="11" key="1">
    <citation type="submission" date="2015-07" db="EMBL/GenBank/DDBJ databases">
        <title>Complete Genome of Thermincola ferriacetica strain Z-0001T.</title>
        <authorList>
            <person name="Lusk B."/>
            <person name="Badalamenti J.P."/>
            <person name="Parameswaran P."/>
            <person name="Bond D.R."/>
            <person name="Torres C.I."/>
        </authorList>
    </citation>
    <scope>NUCLEOTIDE SEQUENCE [LARGE SCALE GENOMIC DNA]</scope>
    <source>
        <strain evidence="11">Z-0001</strain>
    </source>
</reference>
<evidence type="ECO:0000256" key="8">
    <source>
        <dbReference type="ARBA" id="ARBA00026068"/>
    </source>
</evidence>
<gene>
    <name evidence="10" type="ORF">Tfer_1054</name>
</gene>
<dbReference type="NCBIfam" id="NF010724">
    <property type="entry name" value="PRK14126.1"/>
    <property type="match status" value="1"/>
</dbReference>
<keyword evidence="5" id="KW-0717">Septation</keyword>
<dbReference type="Pfam" id="PF05164">
    <property type="entry name" value="ZapA"/>
    <property type="match status" value="1"/>
</dbReference>
<evidence type="ECO:0000256" key="3">
    <source>
        <dbReference type="ARBA" id="ARBA00022490"/>
    </source>
</evidence>
<proteinExistence type="predicted"/>
<dbReference type="PANTHER" id="PTHR34981">
    <property type="entry name" value="CELL DIVISION PROTEIN ZAPA"/>
    <property type="match status" value="1"/>
</dbReference>
<comment type="caution">
    <text evidence="10">The sequence shown here is derived from an EMBL/GenBank/DDBJ whole genome shotgun (WGS) entry which is preliminary data.</text>
</comment>
<keyword evidence="4" id="KW-0132">Cell division</keyword>
<keyword evidence="3" id="KW-0963">Cytoplasm</keyword>
<evidence type="ECO:0000256" key="9">
    <source>
        <dbReference type="ARBA" id="ARBA00033158"/>
    </source>
</evidence>
<comment type="subcellular location">
    <subcellularLocation>
        <location evidence="1">Cytoplasm</location>
    </subcellularLocation>
</comment>
<evidence type="ECO:0000256" key="2">
    <source>
        <dbReference type="ARBA" id="ARBA00015195"/>
    </source>
</evidence>
<evidence type="ECO:0000313" key="10">
    <source>
        <dbReference type="EMBL" id="KNZ70183.1"/>
    </source>
</evidence>
<dbReference type="InterPro" id="IPR007838">
    <property type="entry name" value="Cell_div_ZapA-like"/>
</dbReference>